<dbReference type="Proteomes" id="UP000027120">
    <property type="component" value="Unassembled WGS sequence"/>
</dbReference>
<evidence type="ECO:0000313" key="2">
    <source>
        <dbReference type="EMBL" id="KDO38037.1"/>
    </source>
</evidence>
<evidence type="ECO:0000313" key="3">
    <source>
        <dbReference type="Proteomes" id="UP000027120"/>
    </source>
</evidence>
<protein>
    <submittedName>
        <fullName evidence="2">Uncharacterized protein</fullName>
    </submittedName>
</protein>
<reference evidence="2 3" key="1">
    <citation type="submission" date="2014-04" db="EMBL/GenBank/DDBJ databases">
        <authorList>
            <consortium name="International Citrus Genome Consortium"/>
            <person name="Gmitter F."/>
            <person name="Chen C."/>
            <person name="Farmerie W."/>
            <person name="Harkins T."/>
            <person name="Desany B."/>
            <person name="Mohiuddin M."/>
            <person name="Kodira C."/>
            <person name="Borodovsky M."/>
            <person name="Lomsadze A."/>
            <person name="Burns P."/>
            <person name="Jenkins J."/>
            <person name="Prochnik S."/>
            <person name="Shu S."/>
            <person name="Chapman J."/>
            <person name="Pitluck S."/>
            <person name="Schmutz J."/>
            <person name="Rokhsar D."/>
        </authorList>
    </citation>
    <scope>NUCLEOTIDE SEQUENCE</scope>
</reference>
<name>A0A067DG87_CITSI</name>
<keyword evidence="1" id="KW-0472">Membrane</keyword>
<accession>A0A067DG87</accession>
<gene>
    <name evidence="2" type="ORF">CISIN_1g035357mg</name>
</gene>
<keyword evidence="1" id="KW-1133">Transmembrane helix</keyword>
<sequence length="66" mass="8021">MFSCYNSNKRCIFIRIYTYCLATFVKLNAQWWRTILNHSKFGWTSFLFCAFVIRLRYVRIFSIASC</sequence>
<dbReference type="EMBL" id="KK788941">
    <property type="protein sequence ID" value="KDO38037.1"/>
    <property type="molecule type" value="Genomic_DNA"/>
</dbReference>
<proteinExistence type="predicted"/>
<feature type="transmembrane region" description="Helical" evidence="1">
    <location>
        <begin position="12"/>
        <end position="29"/>
    </location>
</feature>
<evidence type="ECO:0000256" key="1">
    <source>
        <dbReference type="SAM" id="Phobius"/>
    </source>
</evidence>
<feature type="transmembrane region" description="Helical" evidence="1">
    <location>
        <begin position="41"/>
        <end position="58"/>
    </location>
</feature>
<organism evidence="2 3">
    <name type="scientific">Citrus sinensis</name>
    <name type="common">Sweet orange</name>
    <name type="synonym">Citrus aurantium var. sinensis</name>
    <dbReference type="NCBI Taxonomy" id="2711"/>
    <lineage>
        <taxon>Eukaryota</taxon>
        <taxon>Viridiplantae</taxon>
        <taxon>Streptophyta</taxon>
        <taxon>Embryophyta</taxon>
        <taxon>Tracheophyta</taxon>
        <taxon>Spermatophyta</taxon>
        <taxon>Magnoliopsida</taxon>
        <taxon>eudicotyledons</taxon>
        <taxon>Gunneridae</taxon>
        <taxon>Pentapetalae</taxon>
        <taxon>rosids</taxon>
        <taxon>malvids</taxon>
        <taxon>Sapindales</taxon>
        <taxon>Rutaceae</taxon>
        <taxon>Aurantioideae</taxon>
        <taxon>Citrus</taxon>
    </lineage>
</organism>
<keyword evidence="1" id="KW-0812">Transmembrane</keyword>
<dbReference type="AlphaFoldDB" id="A0A067DG87"/>
<keyword evidence="3" id="KW-1185">Reference proteome</keyword>